<evidence type="ECO:0000256" key="2">
    <source>
        <dbReference type="SAM" id="MobiDB-lite"/>
    </source>
</evidence>
<dbReference type="AlphaFoldDB" id="A0A835XN94"/>
<reference evidence="3" key="1">
    <citation type="journal article" date="2020" name="bioRxiv">
        <title>Comparative genomics of Chlamydomonas.</title>
        <authorList>
            <person name="Craig R.J."/>
            <person name="Hasan A.R."/>
            <person name="Ness R.W."/>
            <person name="Keightley P.D."/>
        </authorList>
    </citation>
    <scope>NUCLEOTIDE SEQUENCE</scope>
    <source>
        <strain evidence="3">CCAP 11/70</strain>
    </source>
</reference>
<dbReference type="OrthoDB" id="543166at2759"/>
<keyword evidence="4" id="KW-1185">Reference proteome</keyword>
<feature type="coiled-coil region" evidence="1">
    <location>
        <begin position="243"/>
        <end position="283"/>
    </location>
</feature>
<feature type="region of interest" description="Disordered" evidence="2">
    <location>
        <begin position="1"/>
        <end position="49"/>
    </location>
</feature>
<feature type="compositionally biased region" description="Low complexity" evidence="2">
    <location>
        <begin position="30"/>
        <end position="49"/>
    </location>
</feature>
<feature type="coiled-coil region" evidence="1">
    <location>
        <begin position="168"/>
        <end position="217"/>
    </location>
</feature>
<dbReference type="Proteomes" id="UP000612055">
    <property type="component" value="Unassembled WGS sequence"/>
</dbReference>
<protein>
    <submittedName>
        <fullName evidence="3">Uncharacterized protein</fullName>
    </submittedName>
</protein>
<proteinExistence type="predicted"/>
<dbReference type="EMBL" id="JAEHOE010000120">
    <property type="protein sequence ID" value="KAG2485903.1"/>
    <property type="molecule type" value="Genomic_DNA"/>
</dbReference>
<comment type="caution">
    <text evidence="3">The sequence shown here is derived from an EMBL/GenBank/DDBJ whole genome shotgun (WGS) entry which is preliminary data.</text>
</comment>
<organism evidence="3 4">
    <name type="scientific">Edaphochlamys debaryana</name>
    <dbReference type="NCBI Taxonomy" id="47281"/>
    <lineage>
        <taxon>Eukaryota</taxon>
        <taxon>Viridiplantae</taxon>
        <taxon>Chlorophyta</taxon>
        <taxon>core chlorophytes</taxon>
        <taxon>Chlorophyceae</taxon>
        <taxon>CS clade</taxon>
        <taxon>Chlamydomonadales</taxon>
        <taxon>Chlamydomonadales incertae sedis</taxon>
        <taxon>Edaphochlamys</taxon>
    </lineage>
</organism>
<evidence type="ECO:0000313" key="3">
    <source>
        <dbReference type="EMBL" id="KAG2485903.1"/>
    </source>
</evidence>
<evidence type="ECO:0000313" key="4">
    <source>
        <dbReference type="Proteomes" id="UP000612055"/>
    </source>
</evidence>
<name>A0A835XN94_9CHLO</name>
<keyword evidence="1" id="KW-0175">Coiled coil</keyword>
<evidence type="ECO:0000256" key="1">
    <source>
        <dbReference type="SAM" id="Coils"/>
    </source>
</evidence>
<accession>A0A835XN94</accession>
<sequence>MADRPPTNKGLGVIGKTPPTAAPRTSSGPTARLATGAAGRTARGATARTAGGTAVDPLAQDLILKYRLKFGEAGSSLQGQEAIAQEVLAYAAVAPQRPAKMRAIDLAKLEDRIRLRLVGGTPGKQSLVAAKAGEYGDEWLSMFQFGLALGEAKTAAEVEAARARQAVMREALRKQLEEQERVKAAERAQEEAYFRAEQEAIRRGEEQEAARRRLQAEIMIRLKHERIAQMEERISRRDAALTRRRKEESVDAARTAYETAEELRREEEQRHEAKMALREFLAANEGNKALREAAKKAQWDEDAAFQRKWEAILNKQEADRREQMERIKVHQAKLQAAADRQAENKRPWLPTPLVNRYYQEREDARAAEEEARVAKLRQTALACTAAVGEQLRERQEAKARQRADEEAFAASVAAKVAAAEAAERARKEALAAKKLAFRASIEEQMRASAARKLAEARPMTDVERAINRGALEAVGQWQTTGRLPDLGTARLTASLTL</sequence>
<gene>
    <name evidence="3" type="ORF">HYH03_015347</name>
</gene>